<feature type="signal peptide" evidence="2">
    <location>
        <begin position="1"/>
        <end position="18"/>
    </location>
</feature>
<dbReference type="EMBL" id="CP016545">
    <property type="protein sequence ID" value="ANU08566.1"/>
    <property type="molecule type" value="Genomic_DNA"/>
</dbReference>
<feature type="compositionally biased region" description="Low complexity" evidence="1">
    <location>
        <begin position="68"/>
        <end position="78"/>
    </location>
</feature>
<gene>
    <name evidence="4" type="ORF">A6F65_02283</name>
</gene>
<feature type="region of interest" description="Disordered" evidence="1">
    <location>
        <begin position="22"/>
        <end position="78"/>
    </location>
</feature>
<dbReference type="KEGG" id="anh:A6F65_02283"/>
<sequence length="299" mass="31718">MRHFVSVFAGVGAAFSMAGCGGSTGAETDQGSASATSTAASSGEGGTVSSSTKTSTSSSTSDGDGRSEASSTSRSSGAFATSQETDRYIFEYSWPAAAGSIPALDAMLTARMEKERDQLQRYAAEAARDAKADDIPFFQHSSYTEWEVAANTPRFLSLFTGVSTYAGGAHPNLHYDAILWDKQAGKALAAGELFKSRSAFENRVSGPMCDALDAQREERRGMKVERGSGGMFEDCPALEDVVITFASSGGTAFDRINFLFAPYVAGPYAEGTFEVTLPMTAALLDMVKPQYREAFAVRR</sequence>
<feature type="chain" id="PRO_5008884547" description="Deacetylase PdaC domain-containing protein" evidence="2">
    <location>
        <begin position="19"/>
        <end position="299"/>
    </location>
</feature>
<dbReference type="RefSeq" id="WP_067788782.1">
    <property type="nucleotide sequence ID" value="NZ_CP016545.1"/>
</dbReference>
<feature type="domain" description="Deacetylase PdaC" evidence="3">
    <location>
        <begin position="83"/>
        <end position="172"/>
    </location>
</feature>
<keyword evidence="2" id="KW-0732">Signal</keyword>
<dbReference type="STRING" id="645517.A6F65_02283"/>
<reference evidence="4 5" key="1">
    <citation type="submission" date="2016-07" db="EMBL/GenBank/DDBJ databases">
        <title>Complete genome sequence of Altererythrobacter namhicola JCM 16345T, containing esterase-encoding genes.</title>
        <authorList>
            <person name="Cheng H."/>
            <person name="Wu Y.-H."/>
            <person name="Jian S.-L."/>
            <person name="Huo Y.-Y."/>
            <person name="Wang C.-S."/>
            <person name="Xu X.-W."/>
        </authorList>
    </citation>
    <scope>NUCLEOTIDE SEQUENCE [LARGE SCALE GENOMIC DNA]</scope>
    <source>
        <strain evidence="4 5">JCM 16345</strain>
    </source>
</reference>
<evidence type="ECO:0000256" key="1">
    <source>
        <dbReference type="SAM" id="MobiDB-lite"/>
    </source>
</evidence>
<dbReference type="AlphaFoldDB" id="A0A1C7DAQ3"/>
<dbReference type="InterPro" id="IPR025303">
    <property type="entry name" value="PdaC"/>
</dbReference>
<dbReference type="OrthoDB" id="4760806at2"/>
<name>A0A1C7DAQ3_9SPHN</name>
<evidence type="ECO:0000313" key="4">
    <source>
        <dbReference type="EMBL" id="ANU08566.1"/>
    </source>
</evidence>
<keyword evidence="5" id="KW-1185">Reference proteome</keyword>
<evidence type="ECO:0000256" key="2">
    <source>
        <dbReference type="SAM" id="SignalP"/>
    </source>
</evidence>
<accession>A0A1C7DAQ3</accession>
<protein>
    <recommendedName>
        <fullName evidence="3">Deacetylase PdaC domain-containing protein</fullName>
    </recommendedName>
</protein>
<dbReference type="Proteomes" id="UP000092698">
    <property type="component" value="Chromosome"/>
</dbReference>
<proteinExistence type="predicted"/>
<dbReference type="PROSITE" id="PS51257">
    <property type="entry name" value="PROKAR_LIPOPROTEIN"/>
    <property type="match status" value="1"/>
</dbReference>
<dbReference type="Gene3D" id="3.30.565.40">
    <property type="entry name" value="Fervidobacterium nodosum Rt17-B1 like"/>
    <property type="match status" value="1"/>
</dbReference>
<evidence type="ECO:0000313" key="5">
    <source>
        <dbReference type="Proteomes" id="UP000092698"/>
    </source>
</evidence>
<feature type="compositionally biased region" description="Low complexity" evidence="1">
    <location>
        <begin position="31"/>
        <end position="61"/>
    </location>
</feature>
<organism evidence="4 5">
    <name type="scientific">Paraurantiacibacter namhicola</name>
    <dbReference type="NCBI Taxonomy" id="645517"/>
    <lineage>
        <taxon>Bacteria</taxon>
        <taxon>Pseudomonadati</taxon>
        <taxon>Pseudomonadota</taxon>
        <taxon>Alphaproteobacteria</taxon>
        <taxon>Sphingomonadales</taxon>
        <taxon>Erythrobacteraceae</taxon>
        <taxon>Paraurantiacibacter</taxon>
    </lineage>
</organism>
<dbReference type="Pfam" id="PF13739">
    <property type="entry name" value="PdaC"/>
    <property type="match status" value="1"/>
</dbReference>
<evidence type="ECO:0000259" key="3">
    <source>
        <dbReference type="Pfam" id="PF13739"/>
    </source>
</evidence>